<dbReference type="PANTHER" id="PTHR24353:SF37">
    <property type="entry name" value="CAMP-DEPENDENT PROTEIN KINASE CATALYTIC SUBUNIT PRKX"/>
    <property type="match status" value="1"/>
</dbReference>
<gene>
    <name evidence="21" type="ORF">AB1Y20_022765</name>
</gene>
<keyword evidence="11 17" id="KW-0067">ATP-binding</keyword>
<evidence type="ECO:0000259" key="20">
    <source>
        <dbReference type="PROSITE" id="PS51285"/>
    </source>
</evidence>
<evidence type="ECO:0000256" key="14">
    <source>
        <dbReference type="ARBA" id="ARBA00024113"/>
    </source>
</evidence>
<comment type="caution">
    <text evidence="21">The sequence shown here is derived from an EMBL/GenBank/DDBJ whole genome shotgun (WGS) entry which is preliminary data.</text>
</comment>
<keyword evidence="6" id="KW-0140">cGMP</keyword>
<sequence>MAEGSGGGAATFSFDELTEAAGRATQLIRAQLSPPGTRSTWLGPSSVLADAVAGSVLICESSEDGSFVAVIPPKVPSSSPVRRLRGVVSVRVSRDGSLGASRFEELSSLHSIVTSIVPGVLTLGAHKGALADSVRLLESGEPATLSVSAPPSAETGPVFTVKTGQETIIEASSDFMNILHELSVNAVPWGTFTQGEGWGLPMLAVPSVDRPISWASDSDALGVAEVFGLPPVSSNVEALQFLLGCCEPSLPLFSVEELTHRYFRTRLDLRVSREDASLHVSFTRAAAVYAAPPKKPPPRRRRRTVTVRRPAIFVAACDDTEASSTELKAMVTEKSPALRLELRTALRRSPLFEKLADELIDSIIDVMREVVVEPATSIIAQGAAGDNFYLVTQGTFTAHVEGVEKAVEKYGQGDCFGELALLYNAPRAATVKTRHGGVVYALGRHAFRRLVQSHNTAVKVGLEASLKTVPMLSDLDDEQRASLITAMEDMHFEEGEYIIETGQEADALYLIVSGEVVCTRKQGDEQAKELIRLAQGQFFGESAIATSNDAHVRLANVVCVTNVRVAKLMAADFRKLLGSLSDVLATKFKRDVMQSVELFESLDDSEKDRVAAALQDKSCREGETVITQGDKGSTFYVIKGGKVEVSKNGEVVTTLEAGAFFGESSLLTDEPCNSTVKAISPLQLLTLSKKDFEHLLGPLRDILEREKERRAKAKAGAENAVAFAKLKVLGMLGEGSFGHVQLVQHEVTRATYALKCLSKGQLVHDEQIDHVILEKQLLEKCYSPFVLRLVGAYSNTRQIFLLTDLAQGGELFTYLSKKKAVTENVAAIFTAQVSLAFEHLHQKRIAHRDLKPENLLFDKKGYLKLVDFGFAKVIVDRSFTLCGTPEYLAPEIISNRGHNKAVDWWTVGVLTYEMIVGSSPFVCDSQVEMYRRIMKGHFRKLDSPSLKKSTNSQSFVAKLLVTNPSTRLGCLKDGTNGVLQHPFFSEIDWVGLRAQRLPMPFVPKLKSDTDTSCFEQYESELSNVAQWDQFLNDAAQERFDAVFGKNTAPDR</sequence>
<keyword evidence="10" id="KW-0418">Kinase</keyword>
<evidence type="ECO:0000313" key="22">
    <source>
        <dbReference type="Proteomes" id="UP001515480"/>
    </source>
</evidence>
<dbReference type="CDD" id="cd00038">
    <property type="entry name" value="CAP_ED"/>
    <property type="match status" value="3"/>
</dbReference>
<dbReference type="InterPro" id="IPR000595">
    <property type="entry name" value="cNMP-bd_dom"/>
</dbReference>
<keyword evidence="8" id="KW-0479">Metal-binding</keyword>
<dbReference type="InterPro" id="IPR017441">
    <property type="entry name" value="Protein_kinase_ATP_BS"/>
</dbReference>
<evidence type="ECO:0000256" key="12">
    <source>
        <dbReference type="ARBA" id="ARBA00022842"/>
    </source>
</evidence>
<evidence type="ECO:0000256" key="16">
    <source>
        <dbReference type="ARBA" id="ARBA00047462"/>
    </source>
</evidence>
<dbReference type="Gene3D" id="1.10.510.10">
    <property type="entry name" value="Transferase(Phosphotransferase) domain 1"/>
    <property type="match status" value="1"/>
</dbReference>
<dbReference type="InterPro" id="IPR008271">
    <property type="entry name" value="Ser/Thr_kinase_AS"/>
</dbReference>
<evidence type="ECO:0000256" key="7">
    <source>
        <dbReference type="ARBA" id="ARBA00022679"/>
    </source>
</evidence>
<dbReference type="SMART" id="SM00220">
    <property type="entry name" value="S_TKc"/>
    <property type="match status" value="1"/>
</dbReference>
<dbReference type="InterPro" id="IPR018488">
    <property type="entry name" value="cNMP-bd_CS"/>
</dbReference>
<dbReference type="PROSITE" id="PS51285">
    <property type="entry name" value="AGC_KINASE_CTER"/>
    <property type="match status" value="1"/>
</dbReference>
<keyword evidence="9 17" id="KW-0547">Nucleotide-binding</keyword>
<feature type="domain" description="Cyclic nucleotide-binding" evidence="19">
    <location>
        <begin position="471"/>
        <end position="583"/>
    </location>
</feature>
<dbReference type="PROSITE" id="PS00888">
    <property type="entry name" value="CNMP_BINDING_1"/>
    <property type="match status" value="3"/>
</dbReference>
<dbReference type="GO" id="GO:0004691">
    <property type="term" value="F:cAMP-dependent protein kinase activity"/>
    <property type="evidence" value="ECO:0007669"/>
    <property type="project" value="TreeGrafter"/>
</dbReference>
<dbReference type="FunFam" id="1.10.510.10:FF:000210">
    <property type="entry name" value="Non-specific serine/threonine protein kinase"/>
    <property type="match status" value="1"/>
</dbReference>
<dbReference type="InterPro" id="IPR011009">
    <property type="entry name" value="Kinase-like_dom_sf"/>
</dbReference>
<dbReference type="InterPro" id="IPR000961">
    <property type="entry name" value="AGC-kinase_C"/>
</dbReference>
<dbReference type="Pfam" id="PF00069">
    <property type="entry name" value="Pkinase"/>
    <property type="match status" value="1"/>
</dbReference>
<evidence type="ECO:0000256" key="17">
    <source>
        <dbReference type="PROSITE-ProRule" id="PRU10141"/>
    </source>
</evidence>
<feature type="domain" description="Cyclic nucleotide-binding" evidence="19">
    <location>
        <begin position="598"/>
        <end position="713"/>
    </location>
</feature>
<dbReference type="Gene3D" id="2.60.120.10">
    <property type="entry name" value="Jelly Rolls"/>
    <property type="match status" value="3"/>
</dbReference>
<evidence type="ECO:0000313" key="21">
    <source>
        <dbReference type="EMBL" id="KAL1521216.1"/>
    </source>
</evidence>
<evidence type="ECO:0000256" key="1">
    <source>
        <dbReference type="ARBA" id="ARBA00001946"/>
    </source>
</evidence>
<dbReference type="Proteomes" id="UP001515480">
    <property type="component" value="Unassembled WGS sequence"/>
</dbReference>
<keyword evidence="4" id="KW-0963">Cytoplasm</keyword>
<evidence type="ECO:0000259" key="19">
    <source>
        <dbReference type="PROSITE" id="PS50042"/>
    </source>
</evidence>
<evidence type="ECO:0000256" key="8">
    <source>
        <dbReference type="ARBA" id="ARBA00022723"/>
    </source>
</evidence>
<evidence type="ECO:0000256" key="13">
    <source>
        <dbReference type="ARBA" id="ARBA00022992"/>
    </source>
</evidence>
<dbReference type="Pfam" id="PF00027">
    <property type="entry name" value="cNMP_binding"/>
    <property type="match status" value="3"/>
</dbReference>
<keyword evidence="12" id="KW-0460">Magnesium</keyword>
<keyword evidence="13" id="KW-0142">cGMP-binding</keyword>
<dbReference type="InterPro" id="IPR018490">
    <property type="entry name" value="cNMP-bd_dom_sf"/>
</dbReference>
<comment type="catalytic activity">
    <reaction evidence="16">
        <text>L-seryl-[protein] + ATP = O-phospho-L-seryl-[protein] + ADP + H(+)</text>
        <dbReference type="Rhea" id="RHEA:17989"/>
        <dbReference type="Rhea" id="RHEA-COMP:9863"/>
        <dbReference type="Rhea" id="RHEA-COMP:11604"/>
        <dbReference type="ChEBI" id="CHEBI:15378"/>
        <dbReference type="ChEBI" id="CHEBI:29999"/>
        <dbReference type="ChEBI" id="CHEBI:30616"/>
        <dbReference type="ChEBI" id="CHEBI:83421"/>
        <dbReference type="ChEBI" id="CHEBI:456216"/>
        <dbReference type="EC" id="2.7.11.12"/>
    </reaction>
</comment>
<dbReference type="PROSITE" id="PS00107">
    <property type="entry name" value="PROTEIN_KINASE_ATP"/>
    <property type="match status" value="1"/>
</dbReference>
<evidence type="ECO:0000259" key="18">
    <source>
        <dbReference type="PROSITE" id="PS50011"/>
    </source>
</evidence>
<dbReference type="SMART" id="SM00100">
    <property type="entry name" value="cNMP"/>
    <property type="match status" value="3"/>
</dbReference>
<dbReference type="SUPFAM" id="SSF51206">
    <property type="entry name" value="cAMP-binding domain-like"/>
    <property type="match status" value="3"/>
</dbReference>
<accession>A0AB34JII8</accession>
<feature type="domain" description="Cyclic nucleotide-binding" evidence="19">
    <location>
        <begin position="351"/>
        <end position="468"/>
    </location>
</feature>
<dbReference type="Gene3D" id="3.30.200.20">
    <property type="entry name" value="Phosphorylase Kinase, domain 1"/>
    <property type="match status" value="1"/>
</dbReference>
<dbReference type="PRINTS" id="PR00103">
    <property type="entry name" value="CAMPKINASE"/>
</dbReference>
<evidence type="ECO:0000256" key="10">
    <source>
        <dbReference type="ARBA" id="ARBA00022777"/>
    </source>
</evidence>
<name>A0AB34JII8_PRYPA</name>
<dbReference type="EMBL" id="JBGBPQ010000008">
    <property type="protein sequence ID" value="KAL1521216.1"/>
    <property type="molecule type" value="Genomic_DNA"/>
</dbReference>
<dbReference type="SUPFAM" id="SSF56112">
    <property type="entry name" value="Protein kinase-like (PK-like)"/>
    <property type="match status" value="1"/>
</dbReference>
<dbReference type="SMART" id="SM00133">
    <property type="entry name" value="S_TK_X"/>
    <property type="match status" value="1"/>
</dbReference>
<feature type="domain" description="Protein kinase" evidence="18">
    <location>
        <begin position="726"/>
        <end position="984"/>
    </location>
</feature>
<dbReference type="InterPro" id="IPR000719">
    <property type="entry name" value="Prot_kinase_dom"/>
</dbReference>
<organism evidence="21 22">
    <name type="scientific">Prymnesium parvum</name>
    <name type="common">Toxic golden alga</name>
    <dbReference type="NCBI Taxonomy" id="97485"/>
    <lineage>
        <taxon>Eukaryota</taxon>
        <taxon>Haptista</taxon>
        <taxon>Haptophyta</taxon>
        <taxon>Prymnesiophyceae</taxon>
        <taxon>Prymnesiales</taxon>
        <taxon>Prymnesiaceae</taxon>
        <taxon>Prymnesium</taxon>
    </lineage>
</organism>
<dbReference type="PANTHER" id="PTHR24353">
    <property type="entry name" value="CYCLIC NUCLEOTIDE-DEPENDENT PROTEIN KINASE"/>
    <property type="match status" value="1"/>
</dbReference>
<dbReference type="GO" id="GO:0004692">
    <property type="term" value="F:cGMP-dependent protein kinase activity"/>
    <property type="evidence" value="ECO:0007669"/>
    <property type="project" value="UniProtKB-EC"/>
</dbReference>
<dbReference type="AlphaFoldDB" id="A0AB34JII8"/>
<evidence type="ECO:0000256" key="9">
    <source>
        <dbReference type="ARBA" id="ARBA00022741"/>
    </source>
</evidence>
<dbReference type="GO" id="GO:0046872">
    <property type="term" value="F:metal ion binding"/>
    <property type="evidence" value="ECO:0007669"/>
    <property type="project" value="UniProtKB-KW"/>
</dbReference>
<dbReference type="GO" id="GO:0005952">
    <property type="term" value="C:cAMP-dependent protein kinase complex"/>
    <property type="evidence" value="ECO:0007669"/>
    <property type="project" value="TreeGrafter"/>
</dbReference>
<dbReference type="PROSITE" id="PS00108">
    <property type="entry name" value="PROTEIN_KINASE_ST"/>
    <property type="match status" value="1"/>
</dbReference>
<evidence type="ECO:0000256" key="5">
    <source>
        <dbReference type="ARBA" id="ARBA00022527"/>
    </source>
</evidence>
<proteinExistence type="inferred from homology"/>
<dbReference type="PROSITE" id="PS50042">
    <property type="entry name" value="CNMP_BINDING_3"/>
    <property type="match status" value="3"/>
</dbReference>
<comment type="similarity">
    <text evidence="2">Belongs to the protein kinase superfamily. AGC Ser/Thr protein kinase family. cGMP subfamily.</text>
</comment>
<keyword evidence="22" id="KW-1185">Reference proteome</keyword>
<feature type="domain" description="AGC-kinase C-terminal" evidence="20">
    <location>
        <begin position="985"/>
        <end position="1051"/>
    </location>
</feature>
<dbReference type="InterPro" id="IPR014710">
    <property type="entry name" value="RmlC-like_jellyroll"/>
</dbReference>
<keyword evidence="7" id="KW-0808">Transferase</keyword>
<comment type="catalytic activity">
    <reaction evidence="15">
        <text>L-threonyl-[protein] + ATP = O-phospho-L-threonyl-[protein] + ADP + H(+)</text>
        <dbReference type="Rhea" id="RHEA:46608"/>
        <dbReference type="Rhea" id="RHEA-COMP:11060"/>
        <dbReference type="Rhea" id="RHEA-COMP:11605"/>
        <dbReference type="ChEBI" id="CHEBI:15378"/>
        <dbReference type="ChEBI" id="CHEBI:30013"/>
        <dbReference type="ChEBI" id="CHEBI:30616"/>
        <dbReference type="ChEBI" id="CHEBI:61977"/>
        <dbReference type="ChEBI" id="CHEBI:456216"/>
        <dbReference type="EC" id="2.7.11.12"/>
    </reaction>
</comment>
<evidence type="ECO:0000256" key="4">
    <source>
        <dbReference type="ARBA" id="ARBA00022490"/>
    </source>
</evidence>
<reference evidence="21 22" key="1">
    <citation type="journal article" date="2024" name="Science">
        <title>Giant polyketide synthase enzymes in the biosynthesis of giant marine polyether toxins.</title>
        <authorList>
            <person name="Fallon T.R."/>
            <person name="Shende V.V."/>
            <person name="Wierzbicki I.H."/>
            <person name="Pendleton A.L."/>
            <person name="Watervoot N.F."/>
            <person name="Auber R.P."/>
            <person name="Gonzalez D.J."/>
            <person name="Wisecaver J.H."/>
            <person name="Moore B.S."/>
        </authorList>
    </citation>
    <scope>NUCLEOTIDE SEQUENCE [LARGE SCALE GENOMIC DNA]</scope>
    <source>
        <strain evidence="21 22">12B1</strain>
    </source>
</reference>
<keyword evidence="5" id="KW-0723">Serine/threonine-protein kinase</keyword>
<protein>
    <recommendedName>
        <fullName evidence="14">cGMP-dependent protein kinase</fullName>
        <ecNumber evidence="3">2.7.11.12</ecNumber>
    </recommendedName>
</protein>
<evidence type="ECO:0000256" key="6">
    <source>
        <dbReference type="ARBA" id="ARBA00022535"/>
    </source>
</evidence>
<dbReference type="GO" id="GO:0005524">
    <property type="term" value="F:ATP binding"/>
    <property type="evidence" value="ECO:0007669"/>
    <property type="project" value="UniProtKB-UniRule"/>
</dbReference>
<evidence type="ECO:0000256" key="2">
    <source>
        <dbReference type="ARBA" id="ARBA00006352"/>
    </source>
</evidence>
<evidence type="ECO:0000256" key="3">
    <source>
        <dbReference type="ARBA" id="ARBA00012428"/>
    </source>
</evidence>
<evidence type="ECO:0000256" key="11">
    <source>
        <dbReference type="ARBA" id="ARBA00022840"/>
    </source>
</evidence>
<comment type="cofactor">
    <cofactor evidence="1">
        <name>Mg(2+)</name>
        <dbReference type="ChEBI" id="CHEBI:18420"/>
    </cofactor>
</comment>
<dbReference type="PROSITE" id="PS00889">
    <property type="entry name" value="CNMP_BINDING_2"/>
    <property type="match status" value="1"/>
</dbReference>
<dbReference type="PROSITE" id="PS50011">
    <property type="entry name" value="PROTEIN_KINASE_DOM"/>
    <property type="match status" value="1"/>
</dbReference>
<evidence type="ECO:0000256" key="15">
    <source>
        <dbReference type="ARBA" id="ARBA00047298"/>
    </source>
</evidence>
<feature type="binding site" evidence="17">
    <location>
        <position position="755"/>
    </location>
    <ligand>
        <name>ATP</name>
        <dbReference type="ChEBI" id="CHEBI:30616"/>
    </ligand>
</feature>
<dbReference type="EC" id="2.7.11.12" evidence="3"/>
<dbReference type="GO" id="GO:0030553">
    <property type="term" value="F:cGMP binding"/>
    <property type="evidence" value="ECO:0007669"/>
    <property type="project" value="UniProtKB-KW"/>
</dbReference>